<evidence type="ECO:0008006" key="4">
    <source>
        <dbReference type="Google" id="ProtNLM"/>
    </source>
</evidence>
<organism evidence="2 3">
    <name type="scientific">Rhodanobacter ginsenosidimutans</name>
    <dbReference type="NCBI Taxonomy" id="490571"/>
    <lineage>
        <taxon>Bacteria</taxon>
        <taxon>Pseudomonadati</taxon>
        <taxon>Pseudomonadota</taxon>
        <taxon>Gammaproteobacteria</taxon>
        <taxon>Lysobacterales</taxon>
        <taxon>Rhodanobacteraceae</taxon>
        <taxon>Rhodanobacter</taxon>
    </lineage>
</organism>
<keyword evidence="3" id="KW-1185">Reference proteome</keyword>
<protein>
    <recommendedName>
        <fullName evidence="4">Erythromycin esterase</fullName>
    </recommendedName>
</protein>
<evidence type="ECO:0000256" key="1">
    <source>
        <dbReference type="SAM" id="SignalP"/>
    </source>
</evidence>
<evidence type="ECO:0000313" key="3">
    <source>
        <dbReference type="Proteomes" id="UP001596018"/>
    </source>
</evidence>
<proteinExistence type="predicted"/>
<feature type="signal peptide" evidence="1">
    <location>
        <begin position="1"/>
        <end position="22"/>
    </location>
</feature>
<dbReference type="EMBL" id="JBHSMM010000002">
    <property type="protein sequence ID" value="MFC5440803.1"/>
    <property type="molecule type" value="Genomic_DNA"/>
</dbReference>
<comment type="caution">
    <text evidence="2">The sequence shown here is derived from an EMBL/GenBank/DDBJ whole genome shotgun (WGS) entry which is preliminary data.</text>
</comment>
<name>A0ABW0JXX3_9GAMM</name>
<keyword evidence="1" id="KW-0732">Signal</keyword>
<feature type="chain" id="PRO_5045967451" description="Erythromycin esterase" evidence="1">
    <location>
        <begin position="23"/>
        <end position="444"/>
    </location>
</feature>
<accession>A0ABW0JXX3</accession>
<dbReference type="RefSeq" id="WP_377341085.1">
    <property type="nucleotide sequence ID" value="NZ_JALBWS010000013.1"/>
</dbReference>
<evidence type="ECO:0000313" key="2">
    <source>
        <dbReference type="EMBL" id="MFC5440803.1"/>
    </source>
</evidence>
<gene>
    <name evidence="2" type="ORF">ACFPK0_12320</name>
</gene>
<sequence length="444" mass="49372">MQIRSISAIGCMALLAAAPLFAQSFSASEITFFRTLNEQPNDLARYVYVLKVMPQFAPHERQLAMQMFASVENELGFYNEAVRDFPLKSHVPADTTLPTTDAWKAASAVDVVAGLATDRRIVMVNEAHHDAHTRELTLALLPRLRALGFDYFAVEALGEDRDLAKRGYPLKTDGSDYLHEPLYGEIVRQALRLGFTVVAYDTEGAKGQARETGQAKNLYKKVFAHDPAAKLFVHAGYAHIDKARGRLGAIDSMAMRLQKLTGLVPLSVDQTQFREQIPAEPDEAYQQLVTRFEPTGPTALLNRADGHAWSAHPDQYDLNVILPASGMGAVESGYTQTWTMIHNTTRALPMLAHEVNAQRPPWLTLDGERRPLNISTALCKAVVPCVVDAHYPDEPDDAIAADRYAFLQGDTVTKLYLRPGRYRLRAWGINGNTLSDKFVEVRPR</sequence>
<reference evidence="3" key="1">
    <citation type="journal article" date="2019" name="Int. J. Syst. Evol. Microbiol.">
        <title>The Global Catalogue of Microorganisms (GCM) 10K type strain sequencing project: providing services to taxonomists for standard genome sequencing and annotation.</title>
        <authorList>
            <consortium name="The Broad Institute Genomics Platform"/>
            <consortium name="The Broad Institute Genome Sequencing Center for Infectious Disease"/>
            <person name="Wu L."/>
            <person name="Ma J."/>
        </authorList>
    </citation>
    <scope>NUCLEOTIDE SEQUENCE [LARGE SCALE GENOMIC DNA]</scope>
    <source>
        <strain evidence="3">KACC 12822</strain>
    </source>
</reference>
<dbReference type="Proteomes" id="UP001596018">
    <property type="component" value="Unassembled WGS sequence"/>
</dbReference>